<dbReference type="Pfam" id="PF02698">
    <property type="entry name" value="DUF218"/>
    <property type="match status" value="1"/>
</dbReference>
<dbReference type="RefSeq" id="WP_216417830.1">
    <property type="nucleotide sequence ID" value="NZ_JAHLQK010000004.1"/>
</dbReference>
<dbReference type="PANTHER" id="PTHR30336">
    <property type="entry name" value="INNER MEMBRANE PROTEIN, PROBABLE PERMEASE"/>
    <property type="match status" value="1"/>
</dbReference>
<proteinExistence type="predicted"/>
<dbReference type="PANTHER" id="PTHR30336:SF4">
    <property type="entry name" value="ENVELOPE BIOGENESIS FACTOR ELYC"/>
    <property type="match status" value="1"/>
</dbReference>
<keyword evidence="1" id="KW-1133">Transmembrane helix</keyword>
<organism evidence="3 4">
    <name type="scientific">Alkaliphilus flagellatus</name>
    <dbReference type="NCBI Taxonomy" id="2841507"/>
    <lineage>
        <taxon>Bacteria</taxon>
        <taxon>Bacillati</taxon>
        <taxon>Bacillota</taxon>
        <taxon>Clostridia</taxon>
        <taxon>Peptostreptococcales</taxon>
        <taxon>Natronincolaceae</taxon>
        <taxon>Alkaliphilus</taxon>
    </lineage>
</organism>
<dbReference type="InterPro" id="IPR051599">
    <property type="entry name" value="Cell_Envelope_Assoc"/>
</dbReference>
<dbReference type="EMBL" id="JAHLQK010000004">
    <property type="protein sequence ID" value="MBU5677252.1"/>
    <property type="molecule type" value="Genomic_DNA"/>
</dbReference>
<evidence type="ECO:0000313" key="3">
    <source>
        <dbReference type="EMBL" id="MBU5677252.1"/>
    </source>
</evidence>
<evidence type="ECO:0000256" key="1">
    <source>
        <dbReference type="SAM" id="Phobius"/>
    </source>
</evidence>
<name>A0ABS6G697_9FIRM</name>
<keyword evidence="1" id="KW-0812">Transmembrane</keyword>
<evidence type="ECO:0000259" key="2">
    <source>
        <dbReference type="Pfam" id="PF02698"/>
    </source>
</evidence>
<evidence type="ECO:0000313" key="4">
    <source>
        <dbReference type="Proteomes" id="UP000779508"/>
    </source>
</evidence>
<reference evidence="3 4" key="1">
    <citation type="submission" date="2021-06" db="EMBL/GenBank/DDBJ databases">
        <authorList>
            <person name="Sun Q."/>
            <person name="Li D."/>
        </authorList>
    </citation>
    <scope>NUCLEOTIDE SEQUENCE [LARGE SCALE GENOMIC DNA]</scope>
    <source>
        <strain evidence="3 4">MSJ-5</strain>
    </source>
</reference>
<dbReference type="InterPro" id="IPR003848">
    <property type="entry name" value="DUF218"/>
</dbReference>
<sequence>MKFKKPILIAISLGIIVFAIIQLSIIITPFRATPKKSDAIIVLGAKLWGDRPAPMLQYRLEKALELYNEGYGDKIIVSGAQGHDELITEALAMKNYLVENGVPENVILEEDNSYSTYQNLYYSNKIMKENELESAVIVSNNFHVHRSLMIANRLNMDVSAGPTKNYPNLALTVKYYMREVLAYIKDFVLVR</sequence>
<feature type="domain" description="DUF218" evidence="2">
    <location>
        <begin position="38"/>
        <end position="181"/>
    </location>
</feature>
<dbReference type="Proteomes" id="UP000779508">
    <property type="component" value="Unassembled WGS sequence"/>
</dbReference>
<dbReference type="CDD" id="cd06259">
    <property type="entry name" value="YdcF-like"/>
    <property type="match status" value="1"/>
</dbReference>
<protein>
    <submittedName>
        <fullName evidence="3">YdcF family protein</fullName>
    </submittedName>
</protein>
<feature type="transmembrane region" description="Helical" evidence="1">
    <location>
        <begin position="7"/>
        <end position="27"/>
    </location>
</feature>
<keyword evidence="1" id="KW-0472">Membrane</keyword>
<gene>
    <name evidence="3" type="ORF">KQI88_12595</name>
</gene>
<keyword evidence="4" id="KW-1185">Reference proteome</keyword>
<accession>A0ABS6G697</accession>
<comment type="caution">
    <text evidence="3">The sequence shown here is derived from an EMBL/GenBank/DDBJ whole genome shotgun (WGS) entry which is preliminary data.</text>
</comment>